<name>A0A9P0BHN8_BRAAE</name>
<keyword evidence="3" id="KW-1185">Reference proteome</keyword>
<organism evidence="2 3">
    <name type="scientific">Brassicogethes aeneus</name>
    <name type="common">Rape pollen beetle</name>
    <name type="synonym">Meligethes aeneus</name>
    <dbReference type="NCBI Taxonomy" id="1431903"/>
    <lineage>
        <taxon>Eukaryota</taxon>
        <taxon>Metazoa</taxon>
        <taxon>Ecdysozoa</taxon>
        <taxon>Arthropoda</taxon>
        <taxon>Hexapoda</taxon>
        <taxon>Insecta</taxon>
        <taxon>Pterygota</taxon>
        <taxon>Neoptera</taxon>
        <taxon>Endopterygota</taxon>
        <taxon>Coleoptera</taxon>
        <taxon>Polyphaga</taxon>
        <taxon>Cucujiformia</taxon>
        <taxon>Nitidulidae</taxon>
        <taxon>Meligethinae</taxon>
        <taxon>Brassicogethes</taxon>
    </lineage>
</organism>
<feature type="transmembrane region" description="Helical" evidence="1">
    <location>
        <begin position="94"/>
        <end position="115"/>
    </location>
</feature>
<dbReference type="Proteomes" id="UP001154078">
    <property type="component" value="Chromosome 9"/>
</dbReference>
<keyword evidence="1" id="KW-0812">Transmembrane</keyword>
<accession>A0A9P0BHN8</accession>
<gene>
    <name evidence="2" type="ORF">MELIAE_LOCUS12257</name>
</gene>
<evidence type="ECO:0000313" key="2">
    <source>
        <dbReference type="EMBL" id="CAH0563431.1"/>
    </source>
</evidence>
<feature type="transmembrane region" description="Helical" evidence="1">
    <location>
        <begin position="177"/>
        <end position="195"/>
    </location>
</feature>
<sequence length="198" mass="22884">MGDVAARREARRRRILENSDNRLNKILGVEEKSEISIDGLSLKNNVNTLNDVFSAPFENNVEMSLNNSQCKEKSTKQETEDLEKPEFAHYLINFRVHVILCMAVMYCILLHFLNAVTAKELCLNKMFTPLLVYEVVFAFFTPPPSISNIQMMVMFAGVRGSSYLGHYFNFMARLMKLIKDVALYFVFFITSHYLINIF</sequence>
<dbReference type="EMBL" id="OV121140">
    <property type="protein sequence ID" value="CAH0563431.1"/>
    <property type="molecule type" value="Genomic_DNA"/>
</dbReference>
<evidence type="ECO:0000313" key="3">
    <source>
        <dbReference type="Proteomes" id="UP001154078"/>
    </source>
</evidence>
<dbReference type="OrthoDB" id="6776428at2759"/>
<evidence type="ECO:0000256" key="1">
    <source>
        <dbReference type="SAM" id="Phobius"/>
    </source>
</evidence>
<reference evidence="2" key="1">
    <citation type="submission" date="2021-12" db="EMBL/GenBank/DDBJ databases">
        <authorList>
            <person name="King R."/>
        </authorList>
    </citation>
    <scope>NUCLEOTIDE SEQUENCE</scope>
</reference>
<dbReference type="AlphaFoldDB" id="A0A9P0BHN8"/>
<protein>
    <submittedName>
        <fullName evidence="2">Uncharacterized protein</fullName>
    </submittedName>
</protein>
<keyword evidence="1" id="KW-0472">Membrane</keyword>
<keyword evidence="1" id="KW-1133">Transmembrane helix</keyword>
<proteinExistence type="predicted"/>